<protein>
    <recommendedName>
        <fullName evidence="4">DUF4283 domain-containing protein</fullName>
    </recommendedName>
</protein>
<sequence>MQALTEQVAETPVPLSIPSTYASMVDPEEGTELKFVPTKIINGVKCAKIKKEDVMPEIEFWQSAILCSILGANPPFEGYLNRIWANYKIKRVIQVRKGVFLGWNPEMDLNTDKIKSLPLWVQFPNLDIKYWGLESIKYEWLPLKCTRCHMFGHEEVVCKKKKVIRQEWREVQQHPSDEERQIQPDQQSTEHGQQVFTPVPRKSIAKQQQSQFKDQPPQQENQVDRVLINAYWFEPFDFTLTHYLTNGLSNHAPMLIEFTSTPKPKPRFQFCDMWCQHTDFFTILGKVYNAYITSFTLNQLKHFLNKLRPQLQKLYRDHYADLREQQDKARRDLNKVQAALQHDYCNQHLLQEEKNTRARYIDWTKHGDDNARFFFAKAKQKNMTSYIYTIQDAQGNQVEGFDQVGHIIFDFYKQLLGKQSQLRSPIKGNKTNNIYVLAMIMPRMCGER</sequence>
<dbReference type="AlphaFoldDB" id="A0A9Q1GI21"/>
<name>A0A9Q1GI21_9CARY</name>
<evidence type="ECO:0000313" key="2">
    <source>
        <dbReference type="EMBL" id="KAJ8419566.1"/>
    </source>
</evidence>
<keyword evidence="3" id="KW-1185">Reference proteome</keyword>
<reference evidence="2" key="1">
    <citation type="submission" date="2022-04" db="EMBL/GenBank/DDBJ databases">
        <title>Carnegiea gigantea Genome sequencing and assembly v2.</title>
        <authorList>
            <person name="Copetti D."/>
            <person name="Sanderson M.J."/>
            <person name="Burquez A."/>
            <person name="Wojciechowski M.F."/>
        </authorList>
    </citation>
    <scope>NUCLEOTIDE SEQUENCE</scope>
    <source>
        <strain evidence="2">SGP5-SGP5p</strain>
        <tissue evidence="2">Aerial part</tissue>
    </source>
</reference>
<evidence type="ECO:0000313" key="3">
    <source>
        <dbReference type="Proteomes" id="UP001153076"/>
    </source>
</evidence>
<feature type="compositionally biased region" description="Polar residues" evidence="1">
    <location>
        <begin position="183"/>
        <end position="194"/>
    </location>
</feature>
<proteinExistence type="predicted"/>
<dbReference type="Proteomes" id="UP001153076">
    <property type="component" value="Unassembled WGS sequence"/>
</dbReference>
<evidence type="ECO:0000256" key="1">
    <source>
        <dbReference type="SAM" id="MobiDB-lite"/>
    </source>
</evidence>
<gene>
    <name evidence="2" type="ORF">Cgig2_004597</name>
</gene>
<comment type="caution">
    <text evidence="2">The sequence shown here is derived from an EMBL/GenBank/DDBJ whole genome shotgun (WGS) entry which is preliminary data.</text>
</comment>
<evidence type="ECO:0008006" key="4">
    <source>
        <dbReference type="Google" id="ProtNLM"/>
    </source>
</evidence>
<accession>A0A9Q1GI21</accession>
<feature type="compositionally biased region" description="Basic and acidic residues" evidence="1">
    <location>
        <begin position="173"/>
        <end position="182"/>
    </location>
</feature>
<organism evidence="2 3">
    <name type="scientific">Carnegiea gigantea</name>
    <dbReference type="NCBI Taxonomy" id="171969"/>
    <lineage>
        <taxon>Eukaryota</taxon>
        <taxon>Viridiplantae</taxon>
        <taxon>Streptophyta</taxon>
        <taxon>Embryophyta</taxon>
        <taxon>Tracheophyta</taxon>
        <taxon>Spermatophyta</taxon>
        <taxon>Magnoliopsida</taxon>
        <taxon>eudicotyledons</taxon>
        <taxon>Gunneridae</taxon>
        <taxon>Pentapetalae</taxon>
        <taxon>Caryophyllales</taxon>
        <taxon>Cactineae</taxon>
        <taxon>Cactaceae</taxon>
        <taxon>Cactoideae</taxon>
        <taxon>Echinocereeae</taxon>
        <taxon>Carnegiea</taxon>
    </lineage>
</organism>
<dbReference type="EMBL" id="JAKOGI010004858">
    <property type="protein sequence ID" value="KAJ8419566.1"/>
    <property type="molecule type" value="Genomic_DNA"/>
</dbReference>
<dbReference type="OrthoDB" id="425619at2759"/>
<dbReference type="PANTHER" id="PTHR33233">
    <property type="entry name" value="ENDONUCLEASE/EXONUCLEASE/PHOSPHATASE"/>
    <property type="match status" value="1"/>
</dbReference>
<feature type="region of interest" description="Disordered" evidence="1">
    <location>
        <begin position="173"/>
        <end position="194"/>
    </location>
</feature>
<dbReference type="PANTHER" id="PTHR33233:SF17">
    <property type="entry name" value="DUF4283 DOMAIN-CONTAINING PROTEIN"/>
    <property type="match status" value="1"/>
</dbReference>